<dbReference type="Pfam" id="PF12728">
    <property type="entry name" value="HTH_17"/>
    <property type="match status" value="1"/>
</dbReference>
<feature type="domain" description="Helix-turn-helix" evidence="1">
    <location>
        <begin position="9"/>
        <end position="57"/>
    </location>
</feature>
<reference evidence="2" key="1">
    <citation type="submission" date="2020-04" db="EMBL/GenBank/DDBJ databases">
        <authorList>
            <person name="Chiriac C."/>
            <person name="Salcher M."/>
            <person name="Ghai R."/>
            <person name="Kavagutti S V."/>
        </authorList>
    </citation>
    <scope>NUCLEOTIDE SEQUENCE</scope>
</reference>
<dbReference type="GO" id="GO:0003677">
    <property type="term" value="F:DNA binding"/>
    <property type="evidence" value="ECO:0007669"/>
    <property type="project" value="InterPro"/>
</dbReference>
<evidence type="ECO:0000313" key="2">
    <source>
        <dbReference type="EMBL" id="CAB4122463.1"/>
    </source>
</evidence>
<dbReference type="NCBIfam" id="TIGR01764">
    <property type="entry name" value="excise"/>
    <property type="match status" value="1"/>
</dbReference>
<gene>
    <name evidence="2" type="ORF">UFOVP31_28</name>
</gene>
<proteinExistence type="predicted"/>
<dbReference type="InterPro" id="IPR009061">
    <property type="entry name" value="DNA-bd_dom_put_sf"/>
</dbReference>
<protein>
    <submittedName>
        <fullName evidence="2">Excise, DNA binding domain, excisionase family</fullName>
    </submittedName>
</protein>
<name>A0A6J5KMC2_9CAUD</name>
<dbReference type="InterPro" id="IPR041657">
    <property type="entry name" value="HTH_17"/>
</dbReference>
<evidence type="ECO:0000259" key="1">
    <source>
        <dbReference type="Pfam" id="PF12728"/>
    </source>
</evidence>
<dbReference type="InterPro" id="IPR010093">
    <property type="entry name" value="SinI_DNA-bd"/>
</dbReference>
<dbReference type="SUPFAM" id="SSF46955">
    <property type="entry name" value="Putative DNA-binding domain"/>
    <property type="match status" value="1"/>
</dbReference>
<dbReference type="EMBL" id="LR796161">
    <property type="protein sequence ID" value="CAB4122463.1"/>
    <property type="molecule type" value="Genomic_DNA"/>
</dbReference>
<sequence>MTANNTPALTVRDVAGYLSVDEKTIYRLAQQGKLPGFKVAGTWRFQLKDIQDWIDERKSLVVIANPVRSP</sequence>
<organism evidence="2">
    <name type="scientific">uncultured Caudovirales phage</name>
    <dbReference type="NCBI Taxonomy" id="2100421"/>
    <lineage>
        <taxon>Viruses</taxon>
        <taxon>Duplodnaviria</taxon>
        <taxon>Heunggongvirae</taxon>
        <taxon>Uroviricota</taxon>
        <taxon>Caudoviricetes</taxon>
        <taxon>Peduoviridae</taxon>
        <taxon>Maltschvirus</taxon>
        <taxon>Maltschvirus maltsch</taxon>
    </lineage>
</organism>
<accession>A0A6J5KMC2</accession>